<comment type="caution">
    <text evidence="3">The sequence shown here is derived from an EMBL/GenBank/DDBJ whole genome shotgun (WGS) entry which is preliminary data.</text>
</comment>
<organism evidence="3 4">
    <name type="scientific">Mycetocola zhadangensis</name>
    <dbReference type="NCBI Taxonomy" id="1164595"/>
    <lineage>
        <taxon>Bacteria</taxon>
        <taxon>Bacillati</taxon>
        <taxon>Actinomycetota</taxon>
        <taxon>Actinomycetes</taxon>
        <taxon>Micrococcales</taxon>
        <taxon>Microbacteriaceae</taxon>
        <taxon>Mycetocola</taxon>
    </lineage>
</organism>
<evidence type="ECO:0000313" key="4">
    <source>
        <dbReference type="Proteomes" id="UP000282460"/>
    </source>
</evidence>
<keyword evidence="2" id="KW-1133">Transmembrane helix</keyword>
<sequence length="226" mass="24096">MTTAPDVQYETRSVKTVRGMETRTRAKIENEGWEFVSQTQGTVRSELNFRRQKPKTPWKLIGIGGGVVALLIAVLLIINAIGGGGSGREGDESSPSPTPSQVAPSEASAPSAAPEPAAVITDTSVDELLERLNSAEMGGVKVGDQFRLNGELFMSDLWMTGASGDFFVMLKAQDGAQDLPVFVDESDTAGWQDGTKVEMVVEMVEATIDGETTDGWLRAKSATTSP</sequence>
<evidence type="ECO:0000256" key="2">
    <source>
        <dbReference type="SAM" id="Phobius"/>
    </source>
</evidence>
<evidence type="ECO:0008006" key="5">
    <source>
        <dbReference type="Google" id="ProtNLM"/>
    </source>
</evidence>
<dbReference type="RefSeq" id="WP_121658777.1">
    <property type="nucleotide sequence ID" value="NZ_RCWJ01000001.1"/>
</dbReference>
<name>A0A3L7J7T2_9MICO</name>
<feature type="compositionally biased region" description="Low complexity" evidence="1">
    <location>
        <begin position="103"/>
        <end position="117"/>
    </location>
</feature>
<evidence type="ECO:0000256" key="1">
    <source>
        <dbReference type="SAM" id="MobiDB-lite"/>
    </source>
</evidence>
<accession>A0A3L7J7T2</accession>
<keyword evidence="2" id="KW-0812">Transmembrane</keyword>
<dbReference type="Proteomes" id="UP000282460">
    <property type="component" value="Unassembled WGS sequence"/>
</dbReference>
<dbReference type="AlphaFoldDB" id="A0A3L7J7T2"/>
<feature type="transmembrane region" description="Helical" evidence="2">
    <location>
        <begin position="60"/>
        <end position="81"/>
    </location>
</feature>
<evidence type="ECO:0000313" key="3">
    <source>
        <dbReference type="EMBL" id="RLQ86415.1"/>
    </source>
</evidence>
<gene>
    <name evidence="3" type="ORF">D9V28_06260</name>
</gene>
<feature type="compositionally biased region" description="Polar residues" evidence="1">
    <location>
        <begin position="93"/>
        <end position="102"/>
    </location>
</feature>
<keyword evidence="2" id="KW-0472">Membrane</keyword>
<reference evidence="3 4" key="1">
    <citation type="submission" date="2018-10" db="EMBL/GenBank/DDBJ databases">
        <authorList>
            <person name="Li J."/>
        </authorList>
    </citation>
    <scope>NUCLEOTIDE SEQUENCE [LARGE SCALE GENOMIC DNA]</scope>
    <source>
        <strain evidence="3 4">ZD1-4</strain>
    </source>
</reference>
<proteinExistence type="predicted"/>
<dbReference type="OrthoDB" id="3240480at2"/>
<feature type="region of interest" description="Disordered" evidence="1">
    <location>
        <begin position="85"/>
        <end position="117"/>
    </location>
</feature>
<keyword evidence="4" id="KW-1185">Reference proteome</keyword>
<protein>
    <recommendedName>
        <fullName evidence="5">DUF4839 domain-containing protein</fullName>
    </recommendedName>
</protein>
<dbReference type="EMBL" id="RCWJ01000001">
    <property type="protein sequence ID" value="RLQ86415.1"/>
    <property type="molecule type" value="Genomic_DNA"/>
</dbReference>